<organism evidence="1 2">
    <name type="scientific">Zizania palustris</name>
    <name type="common">Northern wild rice</name>
    <dbReference type="NCBI Taxonomy" id="103762"/>
    <lineage>
        <taxon>Eukaryota</taxon>
        <taxon>Viridiplantae</taxon>
        <taxon>Streptophyta</taxon>
        <taxon>Embryophyta</taxon>
        <taxon>Tracheophyta</taxon>
        <taxon>Spermatophyta</taxon>
        <taxon>Magnoliopsida</taxon>
        <taxon>Liliopsida</taxon>
        <taxon>Poales</taxon>
        <taxon>Poaceae</taxon>
        <taxon>BOP clade</taxon>
        <taxon>Oryzoideae</taxon>
        <taxon>Oryzeae</taxon>
        <taxon>Zizaniinae</taxon>
        <taxon>Zizania</taxon>
    </lineage>
</organism>
<reference evidence="1" key="1">
    <citation type="journal article" date="2021" name="bioRxiv">
        <title>Whole Genome Assembly and Annotation of Northern Wild Rice, Zizania palustris L., Supports a Whole Genome Duplication in the Zizania Genus.</title>
        <authorList>
            <person name="Haas M."/>
            <person name="Kono T."/>
            <person name="Macchietto M."/>
            <person name="Millas R."/>
            <person name="McGilp L."/>
            <person name="Shao M."/>
            <person name="Duquette J."/>
            <person name="Hirsch C.N."/>
            <person name="Kimball J."/>
        </authorList>
    </citation>
    <scope>NUCLEOTIDE SEQUENCE</scope>
    <source>
        <tissue evidence="1">Fresh leaf tissue</tissue>
    </source>
</reference>
<proteinExistence type="predicted"/>
<dbReference type="Proteomes" id="UP000729402">
    <property type="component" value="Unassembled WGS sequence"/>
</dbReference>
<keyword evidence="2" id="KW-1185">Reference proteome</keyword>
<sequence length="171" mass="18666">MSPSAHACPALACASFSSGVHSSSSKLPTPAFTPSSGQISLVAADLNDAQHEIPPTTNTMLPTMRVRRLPLCSGSTPLRPLPPPHRQGCNLVLRRRRLPFLARWRRSSFVMLKAASDSSSGGLVGRTRSLLQSLMEDLEELKGYLDLGFGFAYHEIPEMCSTLQRWSYATP</sequence>
<evidence type="ECO:0000313" key="2">
    <source>
        <dbReference type="Proteomes" id="UP000729402"/>
    </source>
</evidence>
<dbReference type="EMBL" id="JAAALK010000283">
    <property type="protein sequence ID" value="KAG8076941.1"/>
    <property type="molecule type" value="Genomic_DNA"/>
</dbReference>
<comment type="caution">
    <text evidence="1">The sequence shown here is derived from an EMBL/GenBank/DDBJ whole genome shotgun (WGS) entry which is preliminary data.</text>
</comment>
<gene>
    <name evidence="1" type="ORF">GUJ93_ZPchr0006g41061</name>
</gene>
<dbReference type="InterPro" id="IPR012881">
    <property type="entry name" value="DUF1685"/>
</dbReference>
<accession>A0A8J5TGR0</accession>
<reference evidence="1" key="2">
    <citation type="submission" date="2021-02" db="EMBL/GenBank/DDBJ databases">
        <authorList>
            <person name="Kimball J.A."/>
            <person name="Haas M.W."/>
            <person name="Macchietto M."/>
            <person name="Kono T."/>
            <person name="Duquette J."/>
            <person name="Shao M."/>
        </authorList>
    </citation>
    <scope>NUCLEOTIDE SEQUENCE</scope>
    <source>
        <tissue evidence="1">Fresh leaf tissue</tissue>
    </source>
</reference>
<dbReference type="AlphaFoldDB" id="A0A8J5TGR0"/>
<dbReference type="Pfam" id="PF07939">
    <property type="entry name" value="DUF1685"/>
    <property type="match status" value="1"/>
</dbReference>
<evidence type="ECO:0000313" key="1">
    <source>
        <dbReference type="EMBL" id="KAG8076941.1"/>
    </source>
</evidence>
<name>A0A8J5TGR0_ZIZPA</name>
<protein>
    <submittedName>
        <fullName evidence="1">Uncharacterized protein</fullName>
    </submittedName>
</protein>